<feature type="region of interest" description="Disordered" evidence="2">
    <location>
        <begin position="1"/>
        <end position="62"/>
    </location>
</feature>
<dbReference type="InterPro" id="IPR036236">
    <property type="entry name" value="Znf_C2H2_sf"/>
</dbReference>
<dbReference type="Gramene" id="OB01G48720.1">
    <property type="protein sequence ID" value="OB01G48720.1"/>
    <property type="gene ID" value="OB01G48720"/>
</dbReference>
<name>J3L6L6_ORYBR</name>
<dbReference type="SUPFAM" id="SSF57667">
    <property type="entry name" value="beta-beta-alpha zinc fingers"/>
    <property type="match status" value="1"/>
</dbReference>
<dbReference type="PROSITE" id="PS50157">
    <property type="entry name" value="ZINC_FINGER_C2H2_2"/>
    <property type="match status" value="1"/>
</dbReference>
<dbReference type="PROSITE" id="PS00028">
    <property type="entry name" value="ZINC_FINGER_C2H2_1"/>
    <property type="match status" value="1"/>
</dbReference>
<dbReference type="EnsemblPlants" id="OB01G48720.1">
    <property type="protein sequence ID" value="OB01G48720.1"/>
    <property type="gene ID" value="OB01G48720"/>
</dbReference>
<reference evidence="4" key="1">
    <citation type="journal article" date="2013" name="Nat. Commun.">
        <title>Whole-genome sequencing of Oryza brachyantha reveals mechanisms underlying Oryza genome evolution.</title>
        <authorList>
            <person name="Chen J."/>
            <person name="Huang Q."/>
            <person name="Gao D."/>
            <person name="Wang J."/>
            <person name="Lang Y."/>
            <person name="Liu T."/>
            <person name="Li B."/>
            <person name="Bai Z."/>
            <person name="Luis Goicoechea J."/>
            <person name="Liang C."/>
            <person name="Chen C."/>
            <person name="Zhang W."/>
            <person name="Sun S."/>
            <person name="Liao Y."/>
            <person name="Zhang X."/>
            <person name="Yang L."/>
            <person name="Song C."/>
            <person name="Wang M."/>
            <person name="Shi J."/>
            <person name="Liu G."/>
            <person name="Liu J."/>
            <person name="Zhou H."/>
            <person name="Zhou W."/>
            <person name="Yu Q."/>
            <person name="An N."/>
            <person name="Chen Y."/>
            <person name="Cai Q."/>
            <person name="Wang B."/>
            <person name="Liu B."/>
            <person name="Min J."/>
            <person name="Huang Y."/>
            <person name="Wu H."/>
            <person name="Li Z."/>
            <person name="Zhang Y."/>
            <person name="Yin Y."/>
            <person name="Song W."/>
            <person name="Jiang J."/>
            <person name="Jackson S.A."/>
            <person name="Wing R.A."/>
            <person name="Wang J."/>
            <person name="Chen M."/>
        </authorList>
    </citation>
    <scope>NUCLEOTIDE SEQUENCE [LARGE SCALE GENOMIC DNA]</scope>
    <source>
        <strain evidence="4">cv. IRGC 101232</strain>
    </source>
</reference>
<keyword evidence="1" id="KW-0862">Zinc</keyword>
<dbReference type="HOGENOM" id="CLU_1985093_0_0_1"/>
<evidence type="ECO:0000313" key="4">
    <source>
        <dbReference type="EnsemblPlants" id="OB01G48720.1"/>
    </source>
</evidence>
<keyword evidence="5" id="KW-1185">Reference proteome</keyword>
<dbReference type="STRING" id="4533.J3L6L6"/>
<dbReference type="OMA" id="HRHAEDI"/>
<dbReference type="InterPro" id="IPR013087">
    <property type="entry name" value="Znf_C2H2_type"/>
</dbReference>
<dbReference type="Proteomes" id="UP000006038">
    <property type="component" value="Chromosome 1"/>
</dbReference>
<evidence type="ECO:0000256" key="1">
    <source>
        <dbReference type="PROSITE-ProRule" id="PRU00042"/>
    </source>
</evidence>
<keyword evidence="1" id="KW-0479">Metal-binding</keyword>
<feature type="compositionally biased region" description="Low complexity" evidence="2">
    <location>
        <begin position="93"/>
        <end position="113"/>
    </location>
</feature>
<feature type="domain" description="C2H2-type" evidence="3">
    <location>
        <begin position="121"/>
        <end position="148"/>
    </location>
</feature>
<organism evidence="4">
    <name type="scientific">Oryza brachyantha</name>
    <name type="common">malo sina</name>
    <dbReference type="NCBI Taxonomy" id="4533"/>
    <lineage>
        <taxon>Eukaryota</taxon>
        <taxon>Viridiplantae</taxon>
        <taxon>Streptophyta</taxon>
        <taxon>Embryophyta</taxon>
        <taxon>Tracheophyta</taxon>
        <taxon>Spermatophyta</taxon>
        <taxon>Magnoliopsida</taxon>
        <taxon>Liliopsida</taxon>
        <taxon>Poales</taxon>
        <taxon>Poaceae</taxon>
        <taxon>BOP clade</taxon>
        <taxon>Oryzoideae</taxon>
        <taxon>Oryzeae</taxon>
        <taxon>Oryzinae</taxon>
        <taxon>Oryza</taxon>
    </lineage>
</organism>
<feature type="region of interest" description="Disordered" evidence="2">
    <location>
        <begin position="86"/>
        <end position="113"/>
    </location>
</feature>
<proteinExistence type="predicted"/>
<evidence type="ECO:0000256" key="2">
    <source>
        <dbReference type="SAM" id="MobiDB-lite"/>
    </source>
</evidence>
<sequence>MEGGSSSGSGRRRREEEEIEEGEIRRCGGAGGDGWYDSGSESEDEEGRFVFQPRRGEEVEEEGEHAVCKRRRVEDVIAEIQEVLVALPSPTPSSGSEATGSDDGAGGAAAAAPSDAAPQVFLCNLCGREFGSRKAVYGHKRVHQAEKEKE</sequence>
<accession>J3L6L6</accession>
<evidence type="ECO:0000313" key="5">
    <source>
        <dbReference type="Proteomes" id="UP000006038"/>
    </source>
</evidence>
<reference evidence="4" key="2">
    <citation type="submission" date="2013-04" db="UniProtKB">
        <authorList>
            <consortium name="EnsemblPlants"/>
        </authorList>
    </citation>
    <scope>IDENTIFICATION</scope>
</reference>
<dbReference type="AlphaFoldDB" id="J3L6L6"/>
<protein>
    <recommendedName>
        <fullName evidence="3">C2H2-type domain-containing protein</fullName>
    </recommendedName>
</protein>
<dbReference type="GO" id="GO:0008270">
    <property type="term" value="F:zinc ion binding"/>
    <property type="evidence" value="ECO:0007669"/>
    <property type="project" value="UniProtKB-KW"/>
</dbReference>
<evidence type="ECO:0000259" key="3">
    <source>
        <dbReference type="PROSITE" id="PS50157"/>
    </source>
</evidence>
<keyword evidence="1" id="KW-0863">Zinc-finger</keyword>